<reference evidence="3 4" key="1">
    <citation type="submission" date="2016-10" db="EMBL/GenBank/DDBJ databases">
        <authorList>
            <person name="de Groot N.N."/>
        </authorList>
    </citation>
    <scope>NUCLEOTIDE SEQUENCE [LARGE SCALE GENOMIC DNA]</scope>
    <source>
        <strain evidence="3 4">CPCC 100156</strain>
    </source>
</reference>
<feature type="domain" description="GH16" evidence="2">
    <location>
        <begin position="1"/>
        <end position="189"/>
    </location>
</feature>
<dbReference type="RefSeq" id="WP_090664690.1">
    <property type="nucleotide sequence ID" value="NZ_FMZX01000019.1"/>
</dbReference>
<dbReference type="GO" id="GO:0004553">
    <property type="term" value="F:hydrolase activity, hydrolyzing O-glycosyl compounds"/>
    <property type="evidence" value="ECO:0007669"/>
    <property type="project" value="InterPro"/>
</dbReference>
<dbReference type="PROSITE" id="PS51762">
    <property type="entry name" value="GH16_2"/>
    <property type="match status" value="1"/>
</dbReference>
<evidence type="ECO:0000256" key="1">
    <source>
        <dbReference type="ARBA" id="ARBA00006865"/>
    </source>
</evidence>
<dbReference type="STRING" id="938405.SAMN02927895_03519"/>
<name>A0A1G7AC62_9PROT</name>
<keyword evidence="4" id="KW-1185">Reference proteome</keyword>
<dbReference type="InterPro" id="IPR000757">
    <property type="entry name" value="Beta-glucanase-like"/>
</dbReference>
<dbReference type="SUPFAM" id="SSF49899">
    <property type="entry name" value="Concanavalin A-like lectins/glucanases"/>
    <property type="match status" value="1"/>
</dbReference>
<accession>A0A1G7AC62</accession>
<dbReference type="EMBL" id="FMZX01000019">
    <property type="protein sequence ID" value="SDE12057.1"/>
    <property type="molecule type" value="Genomic_DNA"/>
</dbReference>
<proteinExistence type="inferred from homology"/>
<dbReference type="Proteomes" id="UP000198925">
    <property type="component" value="Unassembled WGS sequence"/>
</dbReference>
<dbReference type="AlphaFoldDB" id="A0A1G7AC62"/>
<dbReference type="Gene3D" id="2.60.120.200">
    <property type="match status" value="1"/>
</dbReference>
<comment type="similarity">
    <text evidence="1">Belongs to the glycosyl hydrolase 16 family.</text>
</comment>
<organism evidence="3 4">
    <name type="scientific">Belnapia rosea</name>
    <dbReference type="NCBI Taxonomy" id="938405"/>
    <lineage>
        <taxon>Bacteria</taxon>
        <taxon>Pseudomonadati</taxon>
        <taxon>Pseudomonadota</taxon>
        <taxon>Alphaproteobacteria</taxon>
        <taxon>Acetobacterales</taxon>
        <taxon>Roseomonadaceae</taxon>
        <taxon>Belnapia</taxon>
    </lineage>
</organism>
<dbReference type="GO" id="GO:0005975">
    <property type="term" value="P:carbohydrate metabolic process"/>
    <property type="evidence" value="ECO:0007669"/>
    <property type="project" value="InterPro"/>
</dbReference>
<dbReference type="InterPro" id="IPR013320">
    <property type="entry name" value="ConA-like_dom_sf"/>
</dbReference>
<sequence>MAATFVETFDNGVGALNHVWGNARIDTSTKGEITITGPGGFMQRPHDDSAGHGYGTYSVVASIEGNAKGPAALLWPGDDVWPGPEYDILEVINGKPYGTVHYKGGDGGDGYSSVFYEDIDESKVHTYTLDWQPGSITYAVDGKTMGTITKNVGADHAHGGVNEVFGLMNTNWHTSMTVYEVSYTPMGQDSGAAPSANAAPDSAVAGTEAIDWHALAAIATANYEATGMWFI</sequence>
<evidence type="ECO:0000313" key="3">
    <source>
        <dbReference type="EMBL" id="SDE12057.1"/>
    </source>
</evidence>
<dbReference type="Pfam" id="PF00722">
    <property type="entry name" value="Glyco_hydro_16"/>
    <property type="match status" value="1"/>
</dbReference>
<evidence type="ECO:0000313" key="4">
    <source>
        <dbReference type="Proteomes" id="UP000198925"/>
    </source>
</evidence>
<protein>
    <submittedName>
        <fullName evidence="3">Glycosyl hydrolases family 16</fullName>
    </submittedName>
</protein>
<keyword evidence="3" id="KW-0378">Hydrolase</keyword>
<evidence type="ECO:0000259" key="2">
    <source>
        <dbReference type="PROSITE" id="PS51762"/>
    </source>
</evidence>
<gene>
    <name evidence="3" type="ORF">SAMN04487779_101931</name>
</gene>